<feature type="transmembrane region" description="Helical" evidence="2">
    <location>
        <begin position="565"/>
        <end position="589"/>
    </location>
</feature>
<keyword evidence="2" id="KW-1133">Transmembrane helix</keyword>
<protein>
    <recommendedName>
        <fullName evidence="6">ASST-domain-containing protein</fullName>
    </recommendedName>
</protein>
<feature type="chain" id="PRO_5040873430" description="ASST-domain-containing protein" evidence="3">
    <location>
        <begin position="24"/>
        <end position="644"/>
    </location>
</feature>
<feature type="signal peptide" evidence="3">
    <location>
        <begin position="1"/>
        <end position="23"/>
    </location>
</feature>
<dbReference type="Proteomes" id="UP001149163">
    <property type="component" value="Unassembled WGS sequence"/>
</dbReference>
<keyword evidence="2" id="KW-0812">Transmembrane</keyword>
<sequence>MVVLPLVSLAICALWVLCVSATASPDQEALFRSEKYAKGFDGPFPLQRYRSADVAGPILNYWYRSAACEDGLYTILAPRGDSVRHSGPMIVDQQGHLVWFKDYRTTYNANVHTYNGERYLTFWAGDDSVKGHGEGVYYMIDSHYKEAYKIRGANGKSADLHEFQITRDNTALFAVYDIVPADLREAGGLRDGWIYDGLFQEVDVETNKLLFQWRASEHFSFHEVERDREGDGDSKDNPWDFYHINSIDKDWRGNYLVSSRYMSSLAYIDGRTGDVIWKLGGKQNSFEDLNDGAATNFSWQHHARFQVQYDTNSTRAISLFDNSSRGQGAPENPSRGLLIELDEEHMTAAVIQEYWNPKPISSQSQGSMQLLENGNVVLGYGYNAAWMEFTADGEPLCEVHFGPDSQFSHGQALSYRVFKQAWVGLPLTNPAVALSGTEAAVSWNGATEVATWVLQGAFPAGEKAGKENGENGFVRRFASTEEVEFEFISAVPRTGFETIIPVPPEARYSKLRIVALDKMGSFLGATQLLGWEPEKMSSETAVFSGEEKETEDNGYSAGTHIASPLMFGMGFLTAAVLVFCAWLVCRFAYGSSFKSLCKRQQGYEKDGQVWQPVDSGEELDELDDLHDLEAGDRANESLLKRPGE</sequence>
<reference evidence="4" key="1">
    <citation type="submission" date="2022-11" db="EMBL/GenBank/DDBJ databases">
        <authorList>
            <person name="Petersen C."/>
        </authorList>
    </citation>
    <scope>NUCLEOTIDE SEQUENCE</scope>
    <source>
        <strain evidence="4">IBT 26290</strain>
    </source>
</reference>
<dbReference type="AlphaFoldDB" id="A0A9W9LUN0"/>
<feature type="region of interest" description="Disordered" evidence="1">
    <location>
        <begin position="623"/>
        <end position="644"/>
    </location>
</feature>
<keyword evidence="5" id="KW-1185">Reference proteome</keyword>
<reference evidence="4" key="2">
    <citation type="journal article" date="2023" name="IMA Fungus">
        <title>Comparative genomic study of the Penicillium genus elucidates a diverse pangenome and 15 lateral gene transfer events.</title>
        <authorList>
            <person name="Petersen C."/>
            <person name="Sorensen T."/>
            <person name="Nielsen M.R."/>
            <person name="Sondergaard T.E."/>
            <person name="Sorensen J.L."/>
            <person name="Fitzpatrick D.A."/>
            <person name="Frisvad J.C."/>
            <person name="Nielsen K.L."/>
        </authorList>
    </citation>
    <scope>NUCLEOTIDE SEQUENCE</scope>
    <source>
        <strain evidence="4">IBT 26290</strain>
    </source>
</reference>
<keyword evidence="2" id="KW-0472">Membrane</keyword>
<dbReference type="PANTHER" id="PTHR35340:SF5">
    <property type="entry name" value="ASST-DOMAIN-CONTAINING PROTEIN"/>
    <property type="match status" value="1"/>
</dbReference>
<dbReference type="GeneID" id="81424409"/>
<dbReference type="EMBL" id="JAPQKN010000001">
    <property type="protein sequence ID" value="KAJ5177231.1"/>
    <property type="molecule type" value="Genomic_DNA"/>
</dbReference>
<dbReference type="InterPro" id="IPR053143">
    <property type="entry name" value="Arylsulfate_ST"/>
</dbReference>
<dbReference type="RefSeq" id="XP_056548839.1">
    <property type="nucleotide sequence ID" value="XM_056685233.1"/>
</dbReference>
<evidence type="ECO:0000256" key="1">
    <source>
        <dbReference type="SAM" id="MobiDB-lite"/>
    </source>
</evidence>
<gene>
    <name evidence="4" type="ORF">N7482_003108</name>
</gene>
<dbReference type="InterPro" id="IPR039535">
    <property type="entry name" value="ASST-like"/>
</dbReference>
<evidence type="ECO:0000256" key="3">
    <source>
        <dbReference type="SAM" id="SignalP"/>
    </source>
</evidence>
<dbReference type="PANTHER" id="PTHR35340">
    <property type="entry name" value="PQQ ENZYME REPEAT PROTEIN-RELATED"/>
    <property type="match status" value="1"/>
</dbReference>
<keyword evidence="3" id="KW-0732">Signal</keyword>
<evidence type="ECO:0000313" key="4">
    <source>
        <dbReference type="EMBL" id="KAJ5177231.1"/>
    </source>
</evidence>
<proteinExistence type="predicted"/>
<evidence type="ECO:0000313" key="5">
    <source>
        <dbReference type="Proteomes" id="UP001149163"/>
    </source>
</evidence>
<dbReference type="OrthoDB" id="5427350at2759"/>
<evidence type="ECO:0000256" key="2">
    <source>
        <dbReference type="SAM" id="Phobius"/>
    </source>
</evidence>
<accession>A0A9W9LUN0</accession>
<name>A0A9W9LUN0_9EURO</name>
<feature type="compositionally biased region" description="Basic and acidic residues" evidence="1">
    <location>
        <begin position="625"/>
        <end position="644"/>
    </location>
</feature>
<dbReference type="Pfam" id="PF14269">
    <property type="entry name" value="Arylsulfotran_2"/>
    <property type="match status" value="1"/>
</dbReference>
<evidence type="ECO:0008006" key="6">
    <source>
        <dbReference type="Google" id="ProtNLM"/>
    </source>
</evidence>
<comment type="caution">
    <text evidence="4">The sequence shown here is derived from an EMBL/GenBank/DDBJ whole genome shotgun (WGS) entry which is preliminary data.</text>
</comment>
<organism evidence="4 5">
    <name type="scientific">Penicillium canariense</name>
    <dbReference type="NCBI Taxonomy" id="189055"/>
    <lineage>
        <taxon>Eukaryota</taxon>
        <taxon>Fungi</taxon>
        <taxon>Dikarya</taxon>
        <taxon>Ascomycota</taxon>
        <taxon>Pezizomycotina</taxon>
        <taxon>Eurotiomycetes</taxon>
        <taxon>Eurotiomycetidae</taxon>
        <taxon>Eurotiales</taxon>
        <taxon>Aspergillaceae</taxon>
        <taxon>Penicillium</taxon>
    </lineage>
</organism>